<name>A0A9Q0UNN1_9ROSI</name>
<protein>
    <submittedName>
        <fullName evidence="1">Uncharacterized protein</fullName>
    </submittedName>
</protein>
<gene>
    <name evidence="1" type="ORF">OIU74_005323</name>
</gene>
<sequence length="148" mass="16140">MRLMLRDAMLRLRNNGFTILSLAMRVKYPELVTLANMTVFALMTCRSSLDRMGILIVCPDLMKNLKIAVHSVYLPFPRIHPTSAAPYDEITGGGGGGYNVVAAAEAAEDGACSMVYEEDGSNCWMVPPMPAQVKPSVAVQIDEDHHGL</sequence>
<keyword evidence="2" id="KW-1185">Reference proteome</keyword>
<organism evidence="1 2">
    <name type="scientific">Salix koriyanagi</name>
    <dbReference type="NCBI Taxonomy" id="2511006"/>
    <lineage>
        <taxon>Eukaryota</taxon>
        <taxon>Viridiplantae</taxon>
        <taxon>Streptophyta</taxon>
        <taxon>Embryophyta</taxon>
        <taxon>Tracheophyta</taxon>
        <taxon>Spermatophyta</taxon>
        <taxon>Magnoliopsida</taxon>
        <taxon>eudicotyledons</taxon>
        <taxon>Gunneridae</taxon>
        <taxon>Pentapetalae</taxon>
        <taxon>rosids</taxon>
        <taxon>fabids</taxon>
        <taxon>Malpighiales</taxon>
        <taxon>Salicaceae</taxon>
        <taxon>Saliceae</taxon>
        <taxon>Salix</taxon>
    </lineage>
</organism>
<evidence type="ECO:0000313" key="2">
    <source>
        <dbReference type="Proteomes" id="UP001151752"/>
    </source>
</evidence>
<dbReference type="InterPro" id="IPR052806">
    <property type="entry name" value="Fasciclin-like_AGP"/>
</dbReference>
<dbReference type="AlphaFoldDB" id="A0A9Q0UNN1"/>
<proteinExistence type="predicted"/>
<dbReference type="EMBL" id="JAPFFM010000011">
    <property type="protein sequence ID" value="KAJ6733524.1"/>
    <property type="molecule type" value="Genomic_DNA"/>
</dbReference>
<comment type="caution">
    <text evidence="1">The sequence shown here is derived from an EMBL/GenBank/DDBJ whole genome shotgun (WGS) entry which is preliminary data.</text>
</comment>
<reference evidence="1" key="2">
    <citation type="journal article" date="2023" name="Int. J. Mol. Sci.">
        <title>De Novo Assembly and Annotation of 11 Diverse Shrub Willow (Salix) Genomes Reveals Novel Gene Organization in Sex-Linked Regions.</title>
        <authorList>
            <person name="Hyden B."/>
            <person name="Feng K."/>
            <person name="Yates T.B."/>
            <person name="Jawdy S."/>
            <person name="Cereghino C."/>
            <person name="Smart L.B."/>
            <person name="Muchero W."/>
        </authorList>
    </citation>
    <scope>NUCLEOTIDE SEQUENCE</scope>
    <source>
        <tissue evidence="1">Shoot tip</tissue>
    </source>
</reference>
<reference evidence="1" key="1">
    <citation type="submission" date="2022-11" db="EMBL/GenBank/DDBJ databases">
        <authorList>
            <person name="Hyden B.L."/>
            <person name="Feng K."/>
            <person name="Yates T."/>
            <person name="Jawdy S."/>
            <person name="Smart L.B."/>
            <person name="Muchero W."/>
        </authorList>
    </citation>
    <scope>NUCLEOTIDE SEQUENCE</scope>
    <source>
        <tissue evidence="1">Shoot tip</tissue>
    </source>
</reference>
<dbReference type="PANTHER" id="PTHR33985">
    <property type="entry name" value="OS02G0491300 PROTEIN-RELATED"/>
    <property type="match status" value="1"/>
</dbReference>
<evidence type="ECO:0000313" key="1">
    <source>
        <dbReference type="EMBL" id="KAJ6733524.1"/>
    </source>
</evidence>
<dbReference type="PANTHER" id="PTHR33985:SF2">
    <property type="entry name" value="EXPRESSED PROTEIN"/>
    <property type="match status" value="1"/>
</dbReference>
<accession>A0A9Q0UNN1</accession>
<dbReference type="Proteomes" id="UP001151752">
    <property type="component" value="Chromosome 7"/>
</dbReference>